<sequence>MQSALQFTEALDEEPVQKQNCDLKGIHPFRNMPDRRERTVFTNVVPKSDRTTVKRSRTEPI</sequence>
<reference evidence="2" key="1">
    <citation type="submission" date="2019-06" db="EMBL/GenBank/DDBJ databases">
        <title>Alistipes onderdonkii subsp. vulgaris subsp. nov., Alistipes dispar sp. nov. and Alistipes communis sp. nov., isolated from human faeces, and creation of Alistipes onderdonkii subsp. onderdonkii subsp. nov.</title>
        <authorList>
            <person name="Sakamoto M."/>
            <person name="Ikeyama N."/>
            <person name="Ogata Y."/>
            <person name="Suda W."/>
            <person name="Iino T."/>
            <person name="Hattori M."/>
            <person name="Ohkuma M."/>
        </authorList>
    </citation>
    <scope>NUCLEOTIDE SEQUENCE [LARGE SCALE GENOMIC DNA]</scope>
    <source>
        <strain evidence="2">5CBH24</strain>
    </source>
</reference>
<evidence type="ECO:0000313" key="1">
    <source>
        <dbReference type="EMBL" id="BBL04710.1"/>
    </source>
</evidence>
<protein>
    <submittedName>
        <fullName evidence="1">Uncharacterized protein</fullName>
    </submittedName>
</protein>
<organism evidence="1 2">
    <name type="scientific">Alistipes communis</name>
    <dbReference type="NCBI Taxonomy" id="2585118"/>
    <lineage>
        <taxon>Bacteria</taxon>
        <taxon>Pseudomonadati</taxon>
        <taxon>Bacteroidota</taxon>
        <taxon>Bacteroidia</taxon>
        <taxon>Bacteroidales</taxon>
        <taxon>Rikenellaceae</taxon>
        <taxon>Alistipes</taxon>
    </lineage>
</organism>
<name>A0A4Y1WUI1_9BACT</name>
<dbReference type="AlphaFoldDB" id="A0A4Y1WUI1"/>
<evidence type="ECO:0000313" key="2">
    <source>
        <dbReference type="Proteomes" id="UP000318946"/>
    </source>
</evidence>
<dbReference type="KEGG" id="acou:A5CBH24_20230"/>
<keyword evidence="2" id="KW-1185">Reference proteome</keyword>
<proteinExistence type="predicted"/>
<accession>A0A4Y1WUI1</accession>
<dbReference type="Proteomes" id="UP000318946">
    <property type="component" value="Chromosome"/>
</dbReference>
<accession>A0A4Y1XNC1</accession>
<gene>
    <name evidence="1" type="ORF">A5CBH24_20230</name>
</gene>
<dbReference type="EMBL" id="AP019735">
    <property type="protein sequence ID" value="BBL04710.1"/>
    <property type="molecule type" value="Genomic_DNA"/>
</dbReference>